<evidence type="ECO:0000256" key="7">
    <source>
        <dbReference type="ARBA" id="ARBA00023132"/>
    </source>
</evidence>
<keyword evidence="6" id="KW-0811">Translocation</keyword>
<dbReference type="GO" id="GO:0015031">
    <property type="term" value="P:protein transport"/>
    <property type="evidence" value="ECO:0007669"/>
    <property type="project" value="UniProtKB-KW"/>
</dbReference>
<proteinExistence type="inferred from homology"/>
<feature type="compositionally biased region" description="Pro residues" evidence="12">
    <location>
        <begin position="168"/>
        <end position="183"/>
    </location>
</feature>
<evidence type="ECO:0000256" key="11">
    <source>
        <dbReference type="SAM" id="Coils"/>
    </source>
</evidence>
<dbReference type="InterPro" id="IPR012476">
    <property type="entry name" value="GLE1"/>
</dbReference>
<comment type="caution">
    <text evidence="13">The sequence shown here is derived from an EMBL/GenBank/DDBJ whole genome shotgun (WGS) entry which is preliminary data.</text>
</comment>
<keyword evidence="7" id="KW-0906">Nuclear pore complex</keyword>
<feature type="compositionally biased region" description="Pro residues" evidence="12">
    <location>
        <begin position="123"/>
        <end position="142"/>
    </location>
</feature>
<dbReference type="AlphaFoldDB" id="A0A8K0WR73"/>
<feature type="compositionally biased region" description="Basic and acidic residues" evidence="12">
    <location>
        <begin position="29"/>
        <end position="48"/>
    </location>
</feature>
<evidence type="ECO:0000256" key="12">
    <source>
        <dbReference type="SAM" id="MobiDB-lite"/>
    </source>
</evidence>
<dbReference type="Gene3D" id="1.25.40.510">
    <property type="entry name" value="GLE1-like"/>
    <property type="match status" value="1"/>
</dbReference>
<evidence type="ECO:0000256" key="2">
    <source>
        <dbReference type="ARBA" id="ARBA00011056"/>
    </source>
</evidence>
<evidence type="ECO:0000256" key="5">
    <source>
        <dbReference type="ARBA" id="ARBA00022927"/>
    </source>
</evidence>
<keyword evidence="11" id="KW-0175">Coiled coil</keyword>
<comment type="similarity">
    <text evidence="2">Belongs to the GLE1 family.</text>
</comment>
<evidence type="ECO:0000313" key="13">
    <source>
        <dbReference type="EMBL" id="KAH7318461.1"/>
    </source>
</evidence>
<feature type="region of interest" description="Disordered" evidence="12">
    <location>
        <begin position="100"/>
        <end position="149"/>
    </location>
</feature>
<feature type="region of interest" description="Disordered" evidence="12">
    <location>
        <begin position="162"/>
        <end position="185"/>
    </location>
</feature>
<accession>A0A8K0WR73</accession>
<dbReference type="GO" id="GO:0005737">
    <property type="term" value="C:cytoplasm"/>
    <property type="evidence" value="ECO:0007669"/>
    <property type="project" value="TreeGrafter"/>
</dbReference>
<dbReference type="GO" id="GO:0000822">
    <property type="term" value="F:inositol hexakisphosphate binding"/>
    <property type="evidence" value="ECO:0007669"/>
    <property type="project" value="TreeGrafter"/>
</dbReference>
<evidence type="ECO:0000256" key="4">
    <source>
        <dbReference type="ARBA" id="ARBA00022816"/>
    </source>
</evidence>
<reference evidence="13" key="1">
    <citation type="journal article" date="2021" name="Nat. Commun.">
        <title>Genetic determinants of endophytism in the Arabidopsis root mycobiome.</title>
        <authorList>
            <person name="Mesny F."/>
            <person name="Miyauchi S."/>
            <person name="Thiergart T."/>
            <person name="Pickel B."/>
            <person name="Atanasova L."/>
            <person name="Karlsson M."/>
            <person name="Huettel B."/>
            <person name="Barry K.W."/>
            <person name="Haridas S."/>
            <person name="Chen C."/>
            <person name="Bauer D."/>
            <person name="Andreopoulos W."/>
            <person name="Pangilinan J."/>
            <person name="LaButti K."/>
            <person name="Riley R."/>
            <person name="Lipzen A."/>
            <person name="Clum A."/>
            <person name="Drula E."/>
            <person name="Henrissat B."/>
            <person name="Kohler A."/>
            <person name="Grigoriev I.V."/>
            <person name="Martin F.M."/>
            <person name="Hacquard S."/>
        </authorList>
    </citation>
    <scope>NUCLEOTIDE SEQUENCE</scope>
    <source>
        <strain evidence="13">MPI-CAGE-CH-0235</strain>
    </source>
</reference>
<evidence type="ECO:0000256" key="6">
    <source>
        <dbReference type="ARBA" id="ARBA00023010"/>
    </source>
</evidence>
<keyword evidence="5" id="KW-0653">Protein transport</keyword>
<name>A0A8K0WR73_9HYPO</name>
<sequence length="539" mass="58644">MTRSSPVRQSQAVSTPDRRPLSSFLSPDRNNELSHRDALEAAQREHERVREAAIRVIKLHELHEQHQRILEEERKEEARLRAEAKIVAEELRLRELRAKTVPIPKEPEPIPEPAPAPKQQTAPPKPVNPFNNAPPQPSPAAPAPAAVEKKTEVRAPVLANAIQLNGNPPGPAPSKPLAPPQPPAQSNTIQTVNGAVPHPTTTAIQKPVQAPSGQSPNSPEVALAARYTQIHQELKKLRKNLQDFAKTAGPPLKGKLGEFRREIRVSIGQLTAGRGANAQPMNKIQAALKAALEGQVPSPPIDASLFVINPRQPVEGAAHNDATLPTLFIYLMNICAKGIINQYINECGANPKAADPIGVFAAHIFSHKDFQWRGQTLVDILLAKFYKVCPILFGLRGNPRTERGRLAIGWKRDGPGWETEQAHNDRMTGLGAGFASLSLRDFSKTSKTNPYPPSNYWKALARIVNTPNAEVCNTHYVVLRAMVQGHEQRFLNFYGNAGLAALRLALVEFPTKAPSGSTAAASVQALAEVLKAESGLSLA</sequence>
<dbReference type="OrthoDB" id="420884at2759"/>
<evidence type="ECO:0000256" key="8">
    <source>
        <dbReference type="ARBA" id="ARBA00023242"/>
    </source>
</evidence>
<evidence type="ECO:0000313" key="14">
    <source>
        <dbReference type="Proteomes" id="UP000813444"/>
    </source>
</evidence>
<keyword evidence="4" id="KW-0509">mRNA transport</keyword>
<dbReference type="GO" id="GO:0005543">
    <property type="term" value="F:phospholipid binding"/>
    <property type="evidence" value="ECO:0007669"/>
    <property type="project" value="TreeGrafter"/>
</dbReference>
<evidence type="ECO:0000256" key="1">
    <source>
        <dbReference type="ARBA" id="ARBA00004567"/>
    </source>
</evidence>
<feature type="region of interest" description="Disordered" evidence="12">
    <location>
        <begin position="1"/>
        <end position="48"/>
    </location>
</feature>
<keyword evidence="14" id="KW-1185">Reference proteome</keyword>
<dbReference type="GO" id="GO:0031369">
    <property type="term" value="F:translation initiation factor binding"/>
    <property type="evidence" value="ECO:0007669"/>
    <property type="project" value="TreeGrafter"/>
</dbReference>
<feature type="coiled-coil region" evidence="11">
    <location>
        <begin position="59"/>
        <end position="99"/>
    </location>
</feature>
<dbReference type="PANTHER" id="PTHR12960:SF0">
    <property type="entry name" value="MRNA EXPORT FACTOR GLE1"/>
    <property type="match status" value="1"/>
</dbReference>
<dbReference type="PANTHER" id="PTHR12960">
    <property type="entry name" value="GLE-1-RELATED"/>
    <property type="match status" value="1"/>
</dbReference>
<dbReference type="GO" id="GO:0016973">
    <property type="term" value="P:poly(A)+ mRNA export from nucleus"/>
    <property type="evidence" value="ECO:0007669"/>
    <property type="project" value="InterPro"/>
</dbReference>
<organism evidence="13 14">
    <name type="scientific">Stachybotrys elegans</name>
    <dbReference type="NCBI Taxonomy" id="80388"/>
    <lineage>
        <taxon>Eukaryota</taxon>
        <taxon>Fungi</taxon>
        <taxon>Dikarya</taxon>
        <taxon>Ascomycota</taxon>
        <taxon>Pezizomycotina</taxon>
        <taxon>Sordariomycetes</taxon>
        <taxon>Hypocreomycetidae</taxon>
        <taxon>Hypocreales</taxon>
        <taxon>Stachybotryaceae</taxon>
        <taxon>Stachybotrys</taxon>
    </lineage>
</organism>
<evidence type="ECO:0000256" key="9">
    <source>
        <dbReference type="ARBA" id="ARBA00026227"/>
    </source>
</evidence>
<dbReference type="GO" id="GO:0044614">
    <property type="term" value="C:nuclear pore cytoplasmic filaments"/>
    <property type="evidence" value="ECO:0007669"/>
    <property type="project" value="TreeGrafter"/>
</dbReference>
<evidence type="ECO:0000256" key="10">
    <source>
        <dbReference type="ARBA" id="ARBA00029983"/>
    </source>
</evidence>
<dbReference type="EMBL" id="JAGPNK010000007">
    <property type="protein sequence ID" value="KAH7318461.1"/>
    <property type="molecule type" value="Genomic_DNA"/>
</dbReference>
<comment type="subcellular location">
    <subcellularLocation>
        <location evidence="1">Nucleus</location>
        <location evidence="1">Nuclear pore complex</location>
    </subcellularLocation>
</comment>
<dbReference type="InterPro" id="IPR038506">
    <property type="entry name" value="GLE1-like_sf"/>
</dbReference>
<keyword evidence="8" id="KW-0539">Nucleus</keyword>
<dbReference type="Pfam" id="PF07817">
    <property type="entry name" value="GLE1"/>
    <property type="match status" value="1"/>
</dbReference>
<evidence type="ECO:0000256" key="3">
    <source>
        <dbReference type="ARBA" id="ARBA00022448"/>
    </source>
</evidence>
<dbReference type="Proteomes" id="UP000813444">
    <property type="component" value="Unassembled WGS sequence"/>
</dbReference>
<feature type="compositionally biased region" description="Polar residues" evidence="12">
    <location>
        <begin position="1"/>
        <end position="14"/>
    </location>
</feature>
<keyword evidence="3" id="KW-0813">Transport</keyword>
<protein>
    <recommendedName>
        <fullName evidence="9">mRNA export factor GLE1</fullName>
    </recommendedName>
    <alternativeName>
        <fullName evidence="10">Nucleoporin GLE1</fullName>
    </alternativeName>
</protein>
<gene>
    <name evidence="13" type="ORF">B0I35DRAFT_243081</name>
</gene>